<evidence type="ECO:0000313" key="8">
    <source>
        <dbReference type="EMBL" id="TLQ41692.1"/>
    </source>
</evidence>
<feature type="region of interest" description="Disordered" evidence="5">
    <location>
        <begin position="1"/>
        <end position="30"/>
    </location>
</feature>
<organism evidence="8 9">
    <name type="scientific">Ruoffia tabacinasalis</name>
    <dbReference type="NCBI Taxonomy" id="87458"/>
    <lineage>
        <taxon>Bacteria</taxon>
        <taxon>Bacillati</taxon>
        <taxon>Bacillota</taxon>
        <taxon>Bacilli</taxon>
        <taxon>Lactobacillales</taxon>
        <taxon>Aerococcaceae</taxon>
        <taxon>Ruoffia</taxon>
    </lineage>
</organism>
<proteinExistence type="predicted"/>
<evidence type="ECO:0000256" key="6">
    <source>
        <dbReference type="SAM" id="Phobius"/>
    </source>
</evidence>
<evidence type="ECO:0000256" key="2">
    <source>
        <dbReference type="ARBA" id="ARBA00022692"/>
    </source>
</evidence>
<protein>
    <submittedName>
        <fullName evidence="8">Neutral zinc metallopeptidase</fullName>
    </submittedName>
</protein>
<comment type="caution">
    <text evidence="8">The sequence shown here is derived from an EMBL/GenBank/DDBJ whole genome shotgun (WGS) entry which is preliminary data.</text>
</comment>
<dbReference type="Proteomes" id="UP000823401">
    <property type="component" value="Unassembled WGS sequence"/>
</dbReference>
<dbReference type="EMBL" id="VBSP01000012">
    <property type="protein sequence ID" value="TLQ41692.1"/>
    <property type="molecule type" value="Genomic_DNA"/>
</dbReference>
<evidence type="ECO:0000256" key="4">
    <source>
        <dbReference type="ARBA" id="ARBA00023136"/>
    </source>
</evidence>
<evidence type="ECO:0000256" key="5">
    <source>
        <dbReference type="SAM" id="MobiDB-lite"/>
    </source>
</evidence>
<dbReference type="PANTHER" id="PTHR30168">
    <property type="entry name" value="PUTATIVE MEMBRANE PROTEIN YPFJ"/>
    <property type="match status" value="1"/>
</dbReference>
<feature type="compositionally biased region" description="Basic and acidic residues" evidence="5">
    <location>
        <begin position="1"/>
        <end position="17"/>
    </location>
</feature>
<dbReference type="EMBL" id="JACCEL010000005">
    <property type="protein sequence ID" value="MBG9977711.1"/>
    <property type="molecule type" value="Genomic_DNA"/>
</dbReference>
<sequence>MKWEDLRRSKNVQDRRGQSGGSGRNRGGSRSSMGGGLLNLLFLIPGKGKWVVLAVILFSVLGGGALGGFGDLLGGNNMNQPTNEIQVNNEAQQSETGVTDDEFNFVSSVLASTEDFWNESFSTENMTYDEPGMVIYEGGTATSGCGFGSSQAGPFYCPADANVYIDLSFWRDLSQQYGAPGDFAMAYVVAHEVGHHIQNEIGVMDEYNEVRQTLSETEANELNVRLELQADYFAGVWAKYAQEEGLLESGDINEALQAAFAVGDDTIQERATGRVVPDSFTHGSAEQRQAWFMRGFEYGDFEHGDTFNTYLENE</sequence>
<evidence type="ECO:0000313" key="10">
    <source>
        <dbReference type="Proteomes" id="UP000823401"/>
    </source>
</evidence>
<reference evidence="8 9" key="1">
    <citation type="submission" date="2019-05" db="EMBL/GenBank/DDBJ databases">
        <title>The metagenome of a microbial culture collection derived from dairy environment covers the genomic content of the human microbiome.</title>
        <authorList>
            <person name="Roder T."/>
            <person name="Wuthrich D."/>
            <person name="Sattari Z."/>
            <person name="Von Ah U."/>
            <person name="Bar C."/>
            <person name="Ronchi F."/>
            <person name="Macpherson A.J."/>
            <person name="Ganal-Vonarburg S.C."/>
            <person name="Bruggmann R."/>
            <person name="Vergeres G."/>
        </authorList>
    </citation>
    <scope>NUCLEOTIDE SEQUENCE [LARGE SCALE GENOMIC DNA]</scope>
    <source>
        <strain evidence="8 9">FAM 24227</strain>
    </source>
</reference>
<keyword evidence="4 6" id="KW-0472">Membrane</keyword>
<dbReference type="OrthoDB" id="9774900at2"/>
<dbReference type="RefSeq" id="WP_138404290.1">
    <property type="nucleotide sequence ID" value="NZ_JACCEL010000005.1"/>
</dbReference>
<keyword evidence="2 6" id="KW-0812">Transmembrane</keyword>
<dbReference type="Pfam" id="PF04228">
    <property type="entry name" value="Zn_peptidase"/>
    <property type="match status" value="1"/>
</dbReference>
<evidence type="ECO:0000256" key="1">
    <source>
        <dbReference type="ARBA" id="ARBA00004167"/>
    </source>
</evidence>
<feature type="transmembrane region" description="Helical" evidence="6">
    <location>
        <begin position="50"/>
        <end position="70"/>
    </location>
</feature>
<accession>A0A5R9E037</accession>
<keyword evidence="10" id="KW-1185">Reference proteome</keyword>
<evidence type="ECO:0000313" key="7">
    <source>
        <dbReference type="EMBL" id="MBG9977711.1"/>
    </source>
</evidence>
<evidence type="ECO:0000256" key="3">
    <source>
        <dbReference type="ARBA" id="ARBA00022989"/>
    </source>
</evidence>
<dbReference type="Proteomes" id="UP000306420">
    <property type="component" value="Unassembled WGS sequence"/>
</dbReference>
<name>A0A5R9E037_9LACT</name>
<evidence type="ECO:0000313" key="9">
    <source>
        <dbReference type="Proteomes" id="UP000306420"/>
    </source>
</evidence>
<comment type="subcellular location">
    <subcellularLocation>
        <location evidence="1">Membrane</location>
        <topology evidence="1">Single-pass membrane protein</topology>
    </subcellularLocation>
</comment>
<dbReference type="PANTHER" id="PTHR30168:SF0">
    <property type="entry name" value="INNER MEMBRANE PROTEIN"/>
    <property type="match status" value="1"/>
</dbReference>
<keyword evidence="3 6" id="KW-1133">Transmembrane helix</keyword>
<dbReference type="InterPro" id="IPR007343">
    <property type="entry name" value="Uncharacterised_pept_Zn_put"/>
</dbReference>
<reference evidence="7 10" key="2">
    <citation type="submission" date="2020-07" db="EMBL/GenBank/DDBJ databases">
        <title>Facklamia lactis sp. nov., isolated from raw milk.</title>
        <authorList>
            <person name="Doll E.V."/>
            <person name="Huptas C."/>
            <person name="Staib L."/>
            <person name="Wenning M."/>
            <person name="Scherer S."/>
        </authorList>
    </citation>
    <scope>NUCLEOTIDE SEQUENCE [LARGE SCALE GENOMIC DNA]</scope>
    <source>
        <strain evidence="7 10">DSM 104272</strain>
    </source>
</reference>
<dbReference type="AlphaFoldDB" id="A0A5R9E037"/>
<dbReference type="GO" id="GO:0016020">
    <property type="term" value="C:membrane"/>
    <property type="evidence" value="ECO:0007669"/>
    <property type="project" value="UniProtKB-SubCell"/>
</dbReference>
<gene>
    <name evidence="8" type="ORF">FEZ33_04935</name>
    <name evidence="7" type="ORF">HYQ42_02830</name>
</gene>